<sequence length="54" mass="6557">MFPFLLLHTQVKFANKGSNFMKLHKIPKNLTRYYSEFVHYSRPNFIIFANTNKY</sequence>
<dbReference type="EMBL" id="HACA01002733">
    <property type="protein sequence ID" value="CDW20094.1"/>
    <property type="molecule type" value="Transcribed_RNA"/>
</dbReference>
<organism evidence="1">
    <name type="scientific">Lepeophtheirus salmonis</name>
    <name type="common">Salmon louse</name>
    <name type="synonym">Caligus salmonis</name>
    <dbReference type="NCBI Taxonomy" id="72036"/>
    <lineage>
        <taxon>Eukaryota</taxon>
        <taxon>Metazoa</taxon>
        <taxon>Ecdysozoa</taxon>
        <taxon>Arthropoda</taxon>
        <taxon>Crustacea</taxon>
        <taxon>Multicrustacea</taxon>
        <taxon>Hexanauplia</taxon>
        <taxon>Copepoda</taxon>
        <taxon>Siphonostomatoida</taxon>
        <taxon>Caligidae</taxon>
        <taxon>Lepeophtheirus</taxon>
    </lineage>
</organism>
<protein>
    <submittedName>
        <fullName evidence="1">Uncharacterized protein</fullName>
    </submittedName>
</protein>
<proteinExistence type="predicted"/>
<accession>A0A0K2T204</accession>
<evidence type="ECO:0000313" key="1">
    <source>
        <dbReference type="EMBL" id="CDW20094.1"/>
    </source>
</evidence>
<dbReference type="AlphaFoldDB" id="A0A0K2T204"/>
<reference evidence="1" key="1">
    <citation type="submission" date="2014-05" db="EMBL/GenBank/DDBJ databases">
        <authorList>
            <person name="Chronopoulou M."/>
        </authorList>
    </citation>
    <scope>NUCLEOTIDE SEQUENCE</scope>
    <source>
        <tissue evidence="1">Whole organism</tissue>
    </source>
</reference>
<name>A0A0K2T204_LEPSM</name>